<evidence type="ECO:0000259" key="3">
    <source>
        <dbReference type="PROSITE" id="PS50893"/>
    </source>
</evidence>
<gene>
    <name evidence="4" type="ORF">ISF26_12970</name>
</gene>
<dbReference type="InterPro" id="IPR003439">
    <property type="entry name" value="ABC_transporter-like_ATP-bd"/>
</dbReference>
<keyword evidence="5" id="KW-1185">Reference proteome</keyword>
<dbReference type="PANTHER" id="PTHR43582:SF2">
    <property type="entry name" value="LINEARMYCIN RESISTANCE ATP-BINDING PROTEIN LNRL"/>
    <property type="match status" value="1"/>
</dbReference>
<dbReference type="InterPro" id="IPR017871">
    <property type="entry name" value="ABC_transporter-like_CS"/>
</dbReference>
<evidence type="ECO:0000256" key="1">
    <source>
        <dbReference type="ARBA" id="ARBA00022741"/>
    </source>
</evidence>
<keyword evidence="2 4" id="KW-0067">ATP-binding</keyword>
<dbReference type="Pfam" id="PF00005">
    <property type="entry name" value="ABC_tran"/>
    <property type="match status" value="1"/>
</dbReference>
<accession>A0ABY3PGG8</accession>
<name>A0ABY3PGG8_9CYAN</name>
<feature type="domain" description="ABC transporter" evidence="3">
    <location>
        <begin position="3"/>
        <end position="233"/>
    </location>
</feature>
<evidence type="ECO:0000256" key="2">
    <source>
        <dbReference type="ARBA" id="ARBA00022840"/>
    </source>
</evidence>
<dbReference type="GO" id="GO:0005524">
    <property type="term" value="F:ATP binding"/>
    <property type="evidence" value="ECO:0007669"/>
    <property type="project" value="UniProtKB-KW"/>
</dbReference>
<dbReference type="InterPro" id="IPR003593">
    <property type="entry name" value="AAA+_ATPase"/>
</dbReference>
<dbReference type="Gene3D" id="3.40.50.300">
    <property type="entry name" value="P-loop containing nucleotide triphosphate hydrolases"/>
    <property type="match status" value="1"/>
</dbReference>
<dbReference type="PANTHER" id="PTHR43582">
    <property type="entry name" value="LINEARMYCIN RESISTANCE ATP-BINDING PROTEIN LNRL"/>
    <property type="match status" value="1"/>
</dbReference>
<dbReference type="InterPro" id="IPR027417">
    <property type="entry name" value="P-loop_NTPase"/>
</dbReference>
<keyword evidence="1" id="KW-0547">Nucleotide-binding</keyword>
<dbReference type="SUPFAM" id="SSF52540">
    <property type="entry name" value="P-loop containing nucleoside triphosphate hydrolases"/>
    <property type="match status" value="1"/>
</dbReference>
<dbReference type="PROSITE" id="PS00211">
    <property type="entry name" value="ABC_TRANSPORTER_1"/>
    <property type="match status" value="1"/>
</dbReference>
<dbReference type="PROSITE" id="PS50893">
    <property type="entry name" value="ABC_TRANSPORTER_2"/>
    <property type="match status" value="1"/>
</dbReference>
<reference evidence="4 5" key="1">
    <citation type="journal article" date="2021" name="Genome Biol. Evol.">
        <title>Complete Genome Sequencing of a Novel Gloeobacter Species from a Waterfall Cave in Mexico.</title>
        <authorList>
            <person name="Saw J.H."/>
            <person name="Cardona T."/>
            <person name="Montejano G."/>
        </authorList>
    </citation>
    <scope>NUCLEOTIDE SEQUENCE [LARGE SCALE GENOMIC DNA]</scope>
    <source>
        <strain evidence="4">MG652769</strain>
    </source>
</reference>
<evidence type="ECO:0000313" key="5">
    <source>
        <dbReference type="Proteomes" id="UP001054846"/>
    </source>
</evidence>
<proteinExistence type="predicted"/>
<protein>
    <submittedName>
        <fullName evidence="4">ABC transporter ATP-binding protein</fullName>
    </submittedName>
</protein>
<sequence length="314" mass="33088">MLLDACDLHKSYGNRQAVVGLTFQVAAGEIFGLLGPNGAGKSTTIKMLAGLVAPDRGSVRVAGLDLVRSACAAKRLVGIVPQELAVYPGLSARDNLAFWGELYGLSGRRLAARIGAVLEVVGLAERGRAPVECFSGGMQRRLNLAIGLIHEPRLLLLDEPTVGVDPQSRNRIFEGIEQLSREGVAIVYTSHYLEEVERLCRRVAIVDGGRLIAQGTPAQLQAAAGHGLVVLTVQQPLEEAAAALVALPGVVGVHQEEEGGGRVTMAAHRPQQVLVAALEVLSKAGIGVSGVQLVESSLEAVFLQLTGRSLRDEP</sequence>
<dbReference type="EMBL" id="CP063845">
    <property type="protein sequence ID" value="UFP92745.1"/>
    <property type="molecule type" value="Genomic_DNA"/>
</dbReference>
<dbReference type="SMART" id="SM00382">
    <property type="entry name" value="AAA"/>
    <property type="match status" value="1"/>
</dbReference>
<dbReference type="RefSeq" id="WP_230839736.1">
    <property type="nucleotide sequence ID" value="NZ_CP063845.1"/>
</dbReference>
<organism evidence="4 5">
    <name type="scientific">Gloeobacter morelensis MG652769</name>
    <dbReference type="NCBI Taxonomy" id="2781736"/>
    <lineage>
        <taxon>Bacteria</taxon>
        <taxon>Bacillati</taxon>
        <taxon>Cyanobacteriota</taxon>
        <taxon>Cyanophyceae</taxon>
        <taxon>Gloeobacterales</taxon>
        <taxon>Gloeobacteraceae</taxon>
        <taxon>Gloeobacter</taxon>
        <taxon>Gloeobacter morelensis</taxon>
    </lineage>
</organism>
<evidence type="ECO:0000313" key="4">
    <source>
        <dbReference type="EMBL" id="UFP92745.1"/>
    </source>
</evidence>
<dbReference type="Proteomes" id="UP001054846">
    <property type="component" value="Chromosome"/>
</dbReference>